<dbReference type="PANTHER" id="PTHR30111:SF1">
    <property type="entry name" value="33 KDA CHAPERONIN"/>
    <property type="match status" value="1"/>
</dbReference>
<evidence type="ECO:0000256" key="3">
    <source>
        <dbReference type="ARBA" id="ARBA00023157"/>
    </source>
</evidence>
<feature type="disulfide bond" description="Redox-active" evidence="6">
    <location>
        <begin position="237"/>
        <end position="239"/>
    </location>
</feature>
<comment type="caution">
    <text evidence="8">The sequence shown here is derived from an EMBL/GenBank/DDBJ whole genome shotgun (WGS) entry which is preliminary data.</text>
</comment>
<name>A0ABU6NF47_9BACI</name>
<dbReference type="PANTHER" id="PTHR30111">
    <property type="entry name" value="33 KDA CHAPERONIN"/>
    <property type="match status" value="1"/>
</dbReference>
<dbReference type="Gene3D" id="3.90.1280.10">
    <property type="entry name" value="HSP33 redox switch-like"/>
    <property type="match status" value="1"/>
</dbReference>
<keyword evidence="4 6" id="KW-0143">Chaperone</keyword>
<evidence type="ECO:0000256" key="7">
    <source>
        <dbReference type="SAM" id="MobiDB-lite"/>
    </source>
</evidence>
<comment type="PTM">
    <text evidence="6">Under oxidizing conditions two disulfide bonds are formed involving the reactive cysteines. Under reducing conditions zinc is bound to the reactive cysteines and the protein is inactive.</text>
</comment>
<keyword evidence="5 6" id="KW-0676">Redox-active center</keyword>
<dbReference type="InterPro" id="IPR016154">
    <property type="entry name" value="Heat_shock_Hsp33_C"/>
</dbReference>
<comment type="subcellular location">
    <subcellularLocation>
        <location evidence="6">Cytoplasm</location>
    </subcellularLocation>
</comment>
<dbReference type="SUPFAM" id="SSF64397">
    <property type="entry name" value="Hsp33 domain"/>
    <property type="match status" value="1"/>
</dbReference>
<dbReference type="RefSeq" id="WP_035395132.1">
    <property type="nucleotide sequence ID" value="NZ_CP042163.1"/>
</dbReference>
<evidence type="ECO:0000256" key="1">
    <source>
        <dbReference type="ARBA" id="ARBA00022490"/>
    </source>
</evidence>
<dbReference type="NCBIfam" id="NF001033">
    <property type="entry name" value="PRK00114.1"/>
    <property type="match status" value="1"/>
</dbReference>
<dbReference type="SUPFAM" id="SSF118352">
    <property type="entry name" value="HSP33 redox switch-like"/>
    <property type="match status" value="1"/>
</dbReference>
<organism evidence="8 9">
    <name type="scientific">Shouchella miscanthi</name>
    <dbReference type="NCBI Taxonomy" id="2598861"/>
    <lineage>
        <taxon>Bacteria</taxon>
        <taxon>Bacillati</taxon>
        <taxon>Bacillota</taxon>
        <taxon>Bacilli</taxon>
        <taxon>Bacillales</taxon>
        <taxon>Bacillaceae</taxon>
        <taxon>Shouchella</taxon>
    </lineage>
</organism>
<dbReference type="EMBL" id="JAROAS010000003">
    <property type="protein sequence ID" value="MED4126822.1"/>
    <property type="molecule type" value="Genomic_DNA"/>
</dbReference>
<feature type="disulfide bond" description="Redox-active" evidence="6">
    <location>
        <begin position="270"/>
        <end position="273"/>
    </location>
</feature>
<reference evidence="8 9" key="1">
    <citation type="submission" date="2023-03" db="EMBL/GenBank/DDBJ databases">
        <title>Bacillus Genome Sequencing.</title>
        <authorList>
            <person name="Dunlap C."/>
        </authorList>
    </citation>
    <scope>NUCLEOTIDE SEQUENCE [LARGE SCALE GENOMIC DNA]</scope>
    <source>
        <strain evidence="8 9">B-4107</strain>
    </source>
</reference>
<dbReference type="InterPro" id="IPR000397">
    <property type="entry name" value="Heat_shock_Hsp33"/>
</dbReference>
<evidence type="ECO:0000256" key="5">
    <source>
        <dbReference type="ARBA" id="ARBA00023284"/>
    </source>
</evidence>
<accession>A0ABU6NF47</accession>
<evidence type="ECO:0000313" key="9">
    <source>
        <dbReference type="Proteomes" id="UP001341820"/>
    </source>
</evidence>
<evidence type="ECO:0000256" key="2">
    <source>
        <dbReference type="ARBA" id="ARBA00022833"/>
    </source>
</evidence>
<proteinExistence type="inferred from homology"/>
<comment type="similarity">
    <text evidence="6">Belongs to the HSP33 family.</text>
</comment>
<feature type="region of interest" description="Disordered" evidence="7">
    <location>
        <begin position="80"/>
        <end position="99"/>
    </location>
</feature>
<keyword evidence="9" id="KW-1185">Reference proteome</keyword>
<dbReference type="InterPro" id="IPR016153">
    <property type="entry name" value="Heat_shock_Hsp33_N"/>
</dbReference>
<dbReference type="Pfam" id="PF01430">
    <property type="entry name" value="HSP33"/>
    <property type="match status" value="1"/>
</dbReference>
<evidence type="ECO:0000256" key="6">
    <source>
        <dbReference type="HAMAP-Rule" id="MF_00117"/>
    </source>
</evidence>
<protein>
    <recommendedName>
        <fullName evidence="6">33 kDa chaperonin</fullName>
    </recommendedName>
    <alternativeName>
        <fullName evidence="6">Heat shock protein 33 homolog</fullName>
        <shortName evidence="6">HSP33</shortName>
    </alternativeName>
</protein>
<dbReference type="Gene3D" id="3.55.30.10">
    <property type="entry name" value="Hsp33 domain"/>
    <property type="match status" value="1"/>
</dbReference>
<dbReference type="HAMAP" id="MF_00117">
    <property type="entry name" value="HslO"/>
    <property type="match status" value="1"/>
</dbReference>
<evidence type="ECO:0000256" key="4">
    <source>
        <dbReference type="ARBA" id="ARBA00023186"/>
    </source>
</evidence>
<evidence type="ECO:0000313" key="8">
    <source>
        <dbReference type="EMBL" id="MED4126822.1"/>
    </source>
</evidence>
<gene>
    <name evidence="6 8" type="primary">hslO</name>
    <name evidence="8" type="ORF">P5F74_01615</name>
</gene>
<sequence>MNDYLVRATAYNGEVRAIALTATDMVSEACRRQGTWPTASAALGRAMMGGTMMASMLKGEAKLTVRIEGNGPIGQVIVDSHADGSTRGTVTNPHVSPDLNSHGKLDVARVVGTDGTLSVVKDLGMKEPFTGSVPLVSGEIGDDFTYYFANSEQTPSSVGVGVLVNPDETILAAGGFVIQMMPGAQESTIIDIEQRLSNVPAVSKLVEKGLSPEEILYTLLGESNVKLLETKPVQFQCSCSKERIANAIISLGQAEIDAMIKEDQGAETTCNFCNETYTFTEDELVSLLDNAK</sequence>
<keyword evidence="3 6" id="KW-1015">Disulfide bond</keyword>
<keyword evidence="1 6" id="KW-0963">Cytoplasm</keyword>
<dbReference type="PIRSF" id="PIRSF005261">
    <property type="entry name" value="Heat_shock_Hsp33"/>
    <property type="match status" value="1"/>
</dbReference>
<keyword evidence="2 6" id="KW-0862">Zinc</keyword>
<comment type="function">
    <text evidence="6">Redox regulated molecular chaperone. Protects both thermally unfolding and oxidatively damaged proteins from irreversible aggregation. Plays an important role in the bacterial defense system toward oxidative stress.</text>
</comment>
<dbReference type="CDD" id="cd00498">
    <property type="entry name" value="Hsp33"/>
    <property type="match status" value="1"/>
</dbReference>
<dbReference type="Proteomes" id="UP001341820">
    <property type="component" value="Unassembled WGS sequence"/>
</dbReference>